<dbReference type="OrthoDB" id="5575722at2759"/>
<comment type="caution">
    <text evidence="2">The sequence shown here is derived from an EMBL/GenBank/DDBJ whole genome shotgun (WGS) entry which is preliminary data.</text>
</comment>
<feature type="domain" description="HAUS augmin-like complex subunit 6 N-terminal" evidence="1">
    <location>
        <begin position="1"/>
        <end position="74"/>
    </location>
</feature>
<evidence type="ECO:0000259" key="1">
    <source>
        <dbReference type="Pfam" id="PF14661"/>
    </source>
</evidence>
<protein>
    <submittedName>
        <fullName evidence="2">HAUS6 protein</fullName>
    </submittedName>
</protein>
<dbReference type="InterPro" id="IPR028163">
    <property type="entry name" value="HAUS_6_N"/>
</dbReference>
<evidence type="ECO:0000313" key="2">
    <source>
        <dbReference type="EMBL" id="NWQ77712.1"/>
    </source>
</evidence>
<name>A0A7K4RY15_COLPI</name>
<evidence type="ECO:0000313" key="3">
    <source>
        <dbReference type="Proteomes" id="UP000530263"/>
    </source>
</evidence>
<sequence>GSKCIHLLYGLARHVMVEDMKRNCLGTDISFAETINLRPKDMYMANARCRVAYNKLLQIFQKEDFVLKSYKKKSR</sequence>
<keyword evidence="3" id="KW-1185">Reference proteome</keyword>
<proteinExistence type="predicted"/>
<organism evidence="2 3">
    <name type="scientific">Columbina picui</name>
    <name type="common">Picui ground-dove</name>
    <dbReference type="NCBI Taxonomy" id="115618"/>
    <lineage>
        <taxon>Eukaryota</taxon>
        <taxon>Metazoa</taxon>
        <taxon>Chordata</taxon>
        <taxon>Craniata</taxon>
        <taxon>Vertebrata</taxon>
        <taxon>Euteleostomi</taxon>
        <taxon>Archelosauria</taxon>
        <taxon>Archosauria</taxon>
        <taxon>Dinosauria</taxon>
        <taxon>Saurischia</taxon>
        <taxon>Theropoda</taxon>
        <taxon>Coelurosauria</taxon>
        <taxon>Aves</taxon>
        <taxon>Neognathae</taxon>
        <taxon>Neoaves</taxon>
        <taxon>Columbimorphae</taxon>
        <taxon>Columbiformes</taxon>
        <taxon>Columbidae</taxon>
        <taxon>Columbina</taxon>
    </lineage>
</organism>
<feature type="non-terminal residue" evidence="2">
    <location>
        <position position="1"/>
    </location>
</feature>
<dbReference type="AlphaFoldDB" id="A0A7K4RY15"/>
<dbReference type="EMBL" id="VYZG01000528">
    <property type="protein sequence ID" value="NWQ77712.1"/>
    <property type="molecule type" value="Genomic_DNA"/>
</dbReference>
<gene>
    <name evidence="2" type="primary">Haus6_0</name>
    <name evidence="2" type="ORF">COLPIC_R14105</name>
</gene>
<accession>A0A7K4RY15</accession>
<dbReference type="Pfam" id="PF14661">
    <property type="entry name" value="HAUS6_N"/>
    <property type="match status" value="1"/>
</dbReference>
<feature type="non-terminal residue" evidence="2">
    <location>
        <position position="75"/>
    </location>
</feature>
<reference evidence="2 3" key="1">
    <citation type="submission" date="2019-09" db="EMBL/GenBank/DDBJ databases">
        <title>Bird 10,000 Genomes (B10K) Project - Family phase.</title>
        <authorList>
            <person name="Zhang G."/>
        </authorList>
    </citation>
    <scope>NUCLEOTIDE SEQUENCE [LARGE SCALE GENOMIC DNA]</scope>
    <source>
        <strain evidence="2">B10K-DU-021-26</strain>
        <tissue evidence="2">Mixed tissue sample</tissue>
    </source>
</reference>
<dbReference type="Proteomes" id="UP000530263">
    <property type="component" value="Unassembled WGS sequence"/>
</dbReference>